<comment type="caution">
    <text evidence="3">The sequence shown here is derived from an EMBL/GenBank/DDBJ whole genome shotgun (WGS) entry which is preliminary data.</text>
</comment>
<evidence type="ECO:0000313" key="3">
    <source>
        <dbReference type="EMBL" id="CAF1595173.1"/>
    </source>
</evidence>
<keyword evidence="2" id="KW-0732">Signal</keyword>
<protein>
    <submittedName>
        <fullName evidence="3">Uncharacterized protein</fullName>
    </submittedName>
</protein>
<evidence type="ECO:0000256" key="2">
    <source>
        <dbReference type="SAM" id="SignalP"/>
    </source>
</evidence>
<accession>A0A816AF74</accession>
<dbReference type="Proteomes" id="UP000663828">
    <property type="component" value="Unassembled WGS sequence"/>
</dbReference>
<keyword evidence="1" id="KW-0812">Transmembrane</keyword>
<keyword evidence="4" id="KW-1185">Reference proteome</keyword>
<proteinExistence type="predicted"/>
<feature type="chain" id="PRO_5032697032" evidence="2">
    <location>
        <begin position="20"/>
        <end position="371"/>
    </location>
</feature>
<name>A0A816AF74_ADIRI</name>
<dbReference type="AlphaFoldDB" id="A0A816AF74"/>
<keyword evidence="1" id="KW-1133">Transmembrane helix</keyword>
<reference evidence="3" key="1">
    <citation type="submission" date="2021-02" db="EMBL/GenBank/DDBJ databases">
        <authorList>
            <person name="Nowell W R."/>
        </authorList>
    </citation>
    <scope>NUCLEOTIDE SEQUENCE</scope>
</reference>
<sequence>MHFDTRLVFLITIIFNGFTLDFCQYSDHESYLSLIEFNRGGSATNLILSSPHGGFLGANSTIKSTGKSFRGETISTKLEQLPVAGCYNDTLDRCVYTIQDCLKHDGMKIFHRSDARCLTNRGSSLSMYLLTKAISEAIALPYRPYTILNKLARQYVDPAEDLLIGTFLIESATRVYSDYHRLIAMAKEAIRAPLRGLFIELIFHQHSQTVQLGYGYDPLRSSVVNKPTQSTINELVSRSGPSIILGNNSFGYFLRLNGFPHIIPLEQSQQQQQQQQQQRQNSYRISTYSTRMHADQRFNALVLSYPIERLRTNSIQLEAKRIAKAIEQFMLKTNIKSLSSSSSSIFRSYTFTYNFFLFCIFSLLIEINTHY</sequence>
<dbReference type="EMBL" id="CAJNOR010006432">
    <property type="protein sequence ID" value="CAF1595173.1"/>
    <property type="molecule type" value="Genomic_DNA"/>
</dbReference>
<organism evidence="3 4">
    <name type="scientific">Adineta ricciae</name>
    <name type="common">Rotifer</name>
    <dbReference type="NCBI Taxonomy" id="249248"/>
    <lineage>
        <taxon>Eukaryota</taxon>
        <taxon>Metazoa</taxon>
        <taxon>Spiralia</taxon>
        <taxon>Gnathifera</taxon>
        <taxon>Rotifera</taxon>
        <taxon>Eurotatoria</taxon>
        <taxon>Bdelloidea</taxon>
        <taxon>Adinetida</taxon>
        <taxon>Adinetidae</taxon>
        <taxon>Adineta</taxon>
    </lineage>
</organism>
<evidence type="ECO:0000313" key="4">
    <source>
        <dbReference type="Proteomes" id="UP000663828"/>
    </source>
</evidence>
<evidence type="ECO:0000256" key="1">
    <source>
        <dbReference type="SAM" id="Phobius"/>
    </source>
</evidence>
<keyword evidence="1" id="KW-0472">Membrane</keyword>
<feature type="signal peptide" evidence="2">
    <location>
        <begin position="1"/>
        <end position="19"/>
    </location>
</feature>
<feature type="transmembrane region" description="Helical" evidence="1">
    <location>
        <begin position="346"/>
        <end position="365"/>
    </location>
</feature>
<gene>
    <name evidence="3" type="ORF">XAT740_LOCUS47014</name>
</gene>